<sequence length="95" mass="10834">MMLFPSFFLLRRGSGECNARTKPVPVCFCLFYEAATVDARGRKKNVRLVPLREAFFFFFFFYRGTLRSLGSNSLLFQMPCLICSADPIYALGCPP</sequence>
<dbReference type="GeneID" id="63751352"/>
<evidence type="ECO:0000313" key="1">
    <source>
        <dbReference type="EMBL" id="OJJ36545.1"/>
    </source>
</evidence>
<dbReference type="EMBL" id="KV878211">
    <property type="protein sequence ID" value="OJJ36545.1"/>
    <property type="molecule type" value="Genomic_DNA"/>
</dbReference>
<accession>A0A1L9RNL3</accession>
<protein>
    <submittedName>
        <fullName evidence="1">Uncharacterized protein</fullName>
    </submittedName>
</protein>
<dbReference type="VEuPathDB" id="FungiDB:ASPWEDRAFT_412176"/>
<evidence type="ECO:0000313" key="2">
    <source>
        <dbReference type="Proteomes" id="UP000184383"/>
    </source>
</evidence>
<organism evidence="1 2">
    <name type="scientific">Aspergillus wentii DTO 134E9</name>
    <dbReference type="NCBI Taxonomy" id="1073089"/>
    <lineage>
        <taxon>Eukaryota</taxon>
        <taxon>Fungi</taxon>
        <taxon>Dikarya</taxon>
        <taxon>Ascomycota</taxon>
        <taxon>Pezizomycotina</taxon>
        <taxon>Eurotiomycetes</taxon>
        <taxon>Eurotiomycetidae</taxon>
        <taxon>Eurotiales</taxon>
        <taxon>Aspergillaceae</taxon>
        <taxon>Aspergillus</taxon>
        <taxon>Aspergillus subgen. Cremei</taxon>
    </lineage>
</organism>
<name>A0A1L9RNL3_ASPWE</name>
<proteinExistence type="predicted"/>
<dbReference type="AlphaFoldDB" id="A0A1L9RNL3"/>
<dbReference type="Proteomes" id="UP000184383">
    <property type="component" value="Unassembled WGS sequence"/>
</dbReference>
<keyword evidence="2" id="KW-1185">Reference proteome</keyword>
<dbReference type="RefSeq" id="XP_040690221.1">
    <property type="nucleotide sequence ID" value="XM_040835504.1"/>
</dbReference>
<reference evidence="2" key="1">
    <citation type="journal article" date="2017" name="Genome Biol.">
        <title>Comparative genomics reveals high biological diversity and specific adaptations in the industrially and medically important fungal genus Aspergillus.</title>
        <authorList>
            <person name="de Vries R.P."/>
            <person name="Riley R."/>
            <person name="Wiebenga A."/>
            <person name="Aguilar-Osorio G."/>
            <person name="Amillis S."/>
            <person name="Uchima C.A."/>
            <person name="Anderluh G."/>
            <person name="Asadollahi M."/>
            <person name="Askin M."/>
            <person name="Barry K."/>
            <person name="Battaglia E."/>
            <person name="Bayram O."/>
            <person name="Benocci T."/>
            <person name="Braus-Stromeyer S.A."/>
            <person name="Caldana C."/>
            <person name="Canovas D."/>
            <person name="Cerqueira G.C."/>
            <person name="Chen F."/>
            <person name="Chen W."/>
            <person name="Choi C."/>
            <person name="Clum A."/>
            <person name="Dos Santos R.A."/>
            <person name="Damasio A.R."/>
            <person name="Diallinas G."/>
            <person name="Emri T."/>
            <person name="Fekete E."/>
            <person name="Flipphi M."/>
            <person name="Freyberg S."/>
            <person name="Gallo A."/>
            <person name="Gournas C."/>
            <person name="Habgood R."/>
            <person name="Hainaut M."/>
            <person name="Harispe M.L."/>
            <person name="Henrissat B."/>
            <person name="Hilden K.S."/>
            <person name="Hope R."/>
            <person name="Hossain A."/>
            <person name="Karabika E."/>
            <person name="Karaffa L."/>
            <person name="Karanyi Z."/>
            <person name="Krasevec N."/>
            <person name="Kuo A."/>
            <person name="Kusch H."/>
            <person name="LaButti K."/>
            <person name="Lagendijk E.L."/>
            <person name="Lapidus A."/>
            <person name="Levasseur A."/>
            <person name="Lindquist E."/>
            <person name="Lipzen A."/>
            <person name="Logrieco A.F."/>
            <person name="MacCabe A."/>
            <person name="Maekelae M.R."/>
            <person name="Malavazi I."/>
            <person name="Melin P."/>
            <person name="Meyer V."/>
            <person name="Mielnichuk N."/>
            <person name="Miskei M."/>
            <person name="Molnar A.P."/>
            <person name="Mule G."/>
            <person name="Ngan C.Y."/>
            <person name="Orejas M."/>
            <person name="Orosz E."/>
            <person name="Ouedraogo J.P."/>
            <person name="Overkamp K.M."/>
            <person name="Park H.-S."/>
            <person name="Perrone G."/>
            <person name="Piumi F."/>
            <person name="Punt P.J."/>
            <person name="Ram A.F."/>
            <person name="Ramon A."/>
            <person name="Rauscher S."/>
            <person name="Record E."/>
            <person name="Riano-Pachon D.M."/>
            <person name="Robert V."/>
            <person name="Roehrig J."/>
            <person name="Ruller R."/>
            <person name="Salamov A."/>
            <person name="Salih N.S."/>
            <person name="Samson R.A."/>
            <person name="Sandor E."/>
            <person name="Sanguinetti M."/>
            <person name="Schuetze T."/>
            <person name="Sepcic K."/>
            <person name="Shelest E."/>
            <person name="Sherlock G."/>
            <person name="Sophianopoulou V."/>
            <person name="Squina F.M."/>
            <person name="Sun H."/>
            <person name="Susca A."/>
            <person name="Todd R.B."/>
            <person name="Tsang A."/>
            <person name="Unkles S.E."/>
            <person name="van de Wiele N."/>
            <person name="van Rossen-Uffink D."/>
            <person name="Oliveira J.V."/>
            <person name="Vesth T.C."/>
            <person name="Visser J."/>
            <person name="Yu J.-H."/>
            <person name="Zhou M."/>
            <person name="Andersen M.R."/>
            <person name="Archer D.B."/>
            <person name="Baker S.E."/>
            <person name="Benoit I."/>
            <person name="Brakhage A.A."/>
            <person name="Braus G.H."/>
            <person name="Fischer R."/>
            <person name="Frisvad J.C."/>
            <person name="Goldman G.H."/>
            <person name="Houbraken J."/>
            <person name="Oakley B."/>
            <person name="Pocsi I."/>
            <person name="Scazzocchio C."/>
            <person name="Seiboth B."/>
            <person name="vanKuyk P.A."/>
            <person name="Wortman J."/>
            <person name="Dyer P.S."/>
            <person name="Grigoriev I.V."/>
        </authorList>
    </citation>
    <scope>NUCLEOTIDE SEQUENCE [LARGE SCALE GENOMIC DNA]</scope>
    <source>
        <strain evidence="2">DTO 134E9</strain>
    </source>
</reference>
<gene>
    <name evidence="1" type="ORF">ASPWEDRAFT_412176</name>
</gene>